<evidence type="ECO:0000256" key="2">
    <source>
        <dbReference type="PROSITE-ProRule" id="PRU00708"/>
    </source>
</evidence>
<dbReference type="PROSITE" id="PS51375">
    <property type="entry name" value="PPR"/>
    <property type="match status" value="1"/>
</dbReference>
<evidence type="ECO:0000256" key="1">
    <source>
        <dbReference type="ARBA" id="ARBA00022737"/>
    </source>
</evidence>
<dbReference type="FunFam" id="1.25.40.10:FF:000344">
    <property type="entry name" value="Pentatricopeptide repeat-containing protein"/>
    <property type="match status" value="1"/>
</dbReference>
<gene>
    <name evidence="3" type="ORF">LTRI10_LOCUS2229</name>
</gene>
<evidence type="ECO:0008006" key="5">
    <source>
        <dbReference type="Google" id="ProtNLM"/>
    </source>
</evidence>
<feature type="repeat" description="PPR" evidence="2">
    <location>
        <begin position="42"/>
        <end position="76"/>
    </location>
</feature>
<dbReference type="InterPro" id="IPR011990">
    <property type="entry name" value="TPR-like_helical_dom_sf"/>
</dbReference>
<dbReference type="GO" id="GO:0009451">
    <property type="term" value="P:RNA modification"/>
    <property type="evidence" value="ECO:0007669"/>
    <property type="project" value="InterPro"/>
</dbReference>
<dbReference type="InterPro" id="IPR002885">
    <property type="entry name" value="PPR_rpt"/>
</dbReference>
<dbReference type="GO" id="GO:0003723">
    <property type="term" value="F:RNA binding"/>
    <property type="evidence" value="ECO:0007669"/>
    <property type="project" value="InterPro"/>
</dbReference>
<dbReference type="AlphaFoldDB" id="A0AAV2CD15"/>
<protein>
    <recommendedName>
        <fullName evidence="5">Pentatricopeptide repeat-containing protein</fullName>
    </recommendedName>
</protein>
<accession>A0AAV2CD15</accession>
<keyword evidence="1" id="KW-0677">Repeat</keyword>
<sequence length="132" mass="14121">MRRRPGVSLDHFTFPFVLKACSRLQLGMHLQSVILKMGFGSDVYVQNALIGVYSGCGRVADALKVFEEMPEKDVVSWSSMIACFVDNASVTEALALFQQMQIDGSVKPDEVTLLSVASAISSIGAGGFGDVG</sequence>
<proteinExistence type="predicted"/>
<dbReference type="Proteomes" id="UP001497516">
    <property type="component" value="Chromosome 1"/>
</dbReference>
<dbReference type="PANTHER" id="PTHR47926">
    <property type="entry name" value="PENTATRICOPEPTIDE REPEAT-CONTAINING PROTEIN"/>
    <property type="match status" value="1"/>
</dbReference>
<reference evidence="3 4" key="1">
    <citation type="submission" date="2024-04" db="EMBL/GenBank/DDBJ databases">
        <authorList>
            <person name="Fracassetti M."/>
        </authorList>
    </citation>
    <scope>NUCLEOTIDE SEQUENCE [LARGE SCALE GENOMIC DNA]</scope>
</reference>
<organism evidence="3 4">
    <name type="scientific">Linum trigynum</name>
    <dbReference type="NCBI Taxonomy" id="586398"/>
    <lineage>
        <taxon>Eukaryota</taxon>
        <taxon>Viridiplantae</taxon>
        <taxon>Streptophyta</taxon>
        <taxon>Embryophyta</taxon>
        <taxon>Tracheophyta</taxon>
        <taxon>Spermatophyta</taxon>
        <taxon>Magnoliopsida</taxon>
        <taxon>eudicotyledons</taxon>
        <taxon>Gunneridae</taxon>
        <taxon>Pentapetalae</taxon>
        <taxon>rosids</taxon>
        <taxon>fabids</taxon>
        <taxon>Malpighiales</taxon>
        <taxon>Linaceae</taxon>
        <taxon>Linum</taxon>
    </lineage>
</organism>
<name>A0AAV2CD15_9ROSI</name>
<keyword evidence="4" id="KW-1185">Reference proteome</keyword>
<dbReference type="InterPro" id="IPR046960">
    <property type="entry name" value="PPR_At4g14850-like_plant"/>
</dbReference>
<evidence type="ECO:0000313" key="4">
    <source>
        <dbReference type="Proteomes" id="UP001497516"/>
    </source>
</evidence>
<dbReference type="EMBL" id="OZ034813">
    <property type="protein sequence ID" value="CAL1354418.1"/>
    <property type="molecule type" value="Genomic_DNA"/>
</dbReference>
<dbReference type="PANTHER" id="PTHR47926:SF382">
    <property type="entry name" value="PENTACOTRIPEPTIDE-REPEAT REGION OF PRORP DOMAIN-CONTAINING PROTEIN"/>
    <property type="match status" value="1"/>
</dbReference>
<dbReference type="Pfam" id="PF01535">
    <property type="entry name" value="PPR"/>
    <property type="match status" value="2"/>
</dbReference>
<dbReference type="NCBIfam" id="TIGR00756">
    <property type="entry name" value="PPR"/>
    <property type="match status" value="2"/>
</dbReference>
<dbReference type="Gene3D" id="1.25.40.10">
    <property type="entry name" value="Tetratricopeptide repeat domain"/>
    <property type="match status" value="1"/>
</dbReference>
<evidence type="ECO:0000313" key="3">
    <source>
        <dbReference type="EMBL" id="CAL1354418.1"/>
    </source>
</evidence>